<dbReference type="Pfam" id="PF08268">
    <property type="entry name" value="FBA_3"/>
    <property type="match status" value="1"/>
</dbReference>
<dbReference type="SUPFAM" id="SSF81383">
    <property type="entry name" value="F-box domain"/>
    <property type="match status" value="1"/>
</dbReference>
<evidence type="ECO:0000256" key="1">
    <source>
        <dbReference type="SAM" id="MobiDB-lite"/>
    </source>
</evidence>
<dbReference type="InterPro" id="IPR001810">
    <property type="entry name" value="F-box_dom"/>
</dbReference>
<evidence type="ECO:0000313" key="4">
    <source>
        <dbReference type="Proteomes" id="UP001630127"/>
    </source>
</evidence>
<name>A0ABD2XSI4_9GENT</name>
<dbReference type="Pfam" id="PF00646">
    <property type="entry name" value="F-box"/>
    <property type="match status" value="1"/>
</dbReference>
<dbReference type="AlphaFoldDB" id="A0ABD2XSI4"/>
<evidence type="ECO:0000259" key="2">
    <source>
        <dbReference type="SMART" id="SM00256"/>
    </source>
</evidence>
<dbReference type="PANTHER" id="PTHR31111">
    <property type="entry name" value="BNAA05G37150D PROTEIN-RELATED"/>
    <property type="match status" value="1"/>
</dbReference>
<sequence length="458" mass="51563">MKRSGGIVVGGLSSLHDDVVLEILLRLPHKSVVRFKSVSKNWCSIIRSPSFIKFYLRYNPVGLLISMAEYTEDIDLPLGRQVLRVQPCFYYSPLQQPQLDCGKPFDCFLKFPSTSLKLYMDATKVVNGIACVFEHQRVFVCNVCTGEIMRLPDPKTCCDDNNSYHFGYDPVNDLYKLLKIDNVISGQDGMAATPAAYRYSILTLGRDSSWRKLALKYFRANNEPMMFDAESLLMKGTLYWINKMPNQNAGMISFDLDQEKFQFVKPPLEVNHSYLLNSSRLKLAQFRGRIAMLCTTGNPDCHIVVHMLEDNEGRLWSRHVIPFPSDHEFEGFASIGTSTVGNLPTGQLLLADNIRKFLPIYSNNSRESFLPVYAYDHEKNKLDKFVVGKPPESRHTSVSLSFLVESNIVALGDLFSQGGATAIQYERPRTTPTFPRKPHDLGDSKTGSGFSGSSSSKA</sequence>
<organism evidence="3 4">
    <name type="scientific">Cinchona calisaya</name>
    <dbReference type="NCBI Taxonomy" id="153742"/>
    <lineage>
        <taxon>Eukaryota</taxon>
        <taxon>Viridiplantae</taxon>
        <taxon>Streptophyta</taxon>
        <taxon>Embryophyta</taxon>
        <taxon>Tracheophyta</taxon>
        <taxon>Spermatophyta</taxon>
        <taxon>Magnoliopsida</taxon>
        <taxon>eudicotyledons</taxon>
        <taxon>Gunneridae</taxon>
        <taxon>Pentapetalae</taxon>
        <taxon>asterids</taxon>
        <taxon>lamiids</taxon>
        <taxon>Gentianales</taxon>
        <taxon>Rubiaceae</taxon>
        <taxon>Cinchonoideae</taxon>
        <taxon>Cinchoneae</taxon>
        <taxon>Cinchona</taxon>
    </lineage>
</organism>
<feature type="domain" description="F-box" evidence="2">
    <location>
        <begin position="15"/>
        <end position="55"/>
    </location>
</feature>
<reference evidence="3 4" key="1">
    <citation type="submission" date="2024-11" db="EMBL/GenBank/DDBJ databases">
        <title>A near-complete genome assembly of Cinchona calisaya.</title>
        <authorList>
            <person name="Lian D.C."/>
            <person name="Zhao X.W."/>
            <person name="Wei L."/>
        </authorList>
    </citation>
    <scope>NUCLEOTIDE SEQUENCE [LARGE SCALE GENOMIC DNA]</scope>
    <source>
        <tissue evidence="3">Nenye</tissue>
    </source>
</reference>
<dbReference type="NCBIfam" id="TIGR01640">
    <property type="entry name" value="F_box_assoc_1"/>
    <property type="match status" value="1"/>
</dbReference>
<dbReference type="CDD" id="cd22157">
    <property type="entry name" value="F-box_AtFBW1-like"/>
    <property type="match status" value="1"/>
</dbReference>
<dbReference type="Proteomes" id="UP001630127">
    <property type="component" value="Unassembled WGS sequence"/>
</dbReference>
<dbReference type="Gene3D" id="1.20.1280.50">
    <property type="match status" value="1"/>
</dbReference>
<proteinExistence type="predicted"/>
<dbReference type="SMART" id="SM00256">
    <property type="entry name" value="FBOX"/>
    <property type="match status" value="1"/>
</dbReference>
<gene>
    <name evidence="3" type="ORF">ACH5RR_040858</name>
</gene>
<feature type="compositionally biased region" description="Low complexity" evidence="1">
    <location>
        <begin position="444"/>
        <end position="458"/>
    </location>
</feature>
<keyword evidence="4" id="KW-1185">Reference proteome</keyword>
<dbReference type="EMBL" id="JBJUIK010000017">
    <property type="protein sequence ID" value="KAL3498126.1"/>
    <property type="molecule type" value="Genomic_DNA"/>
</dbReference>
<dbReference type="InterPro" id="IPR036047">
    <property type="entry name" value="F-box-like_dom_sf"/>
</dbReference>
<dbReference type="InterPro" id="IPR017451">
    <property type="entry name" value="F-box-assoc_interact_dom"/>
</dbReference>
<dbReference type="PANTHER" id="PTHR31111:SF138">
    <property type="entry name" value="F-BOX ASSOCIATED DOMAIN-CONTAINING PROTEIN"/>
    <property type="match status" value="1"/>
</dbReference>
<feature type="region of interest" description="Disordered" evidence="1">
    <location>
        <begin position="425"/>
        <end position="458"/>
    </location>
</feature>
<accession>A0ABD2XSI4</accession>
<dbReference type="InterPro" id="IPR013187">
    <property type="entry name" value="F-box-assoc_dom_typ3"/>
</dbReference>
<evidence type="ECO:0000313" key="3">
    <source>
        <dbReference type="EMBL" id="KAL3498126.1"/>
    </source>
</evidence>
<comment type="caution">
    <text evidence="3">The sequence shown here is derived from an EMBL/GenBank/DDBJ whole genome shotgun (WGS) entry which is preliminary data.</text>
</comment>
<protein>
    <recommendedName>
        <fullName evidence="2">F-box domain-containing protein</fullName>
    </recommendedName>
</protein>